<dbReference type="InterPro" id="IPR025534">
    <property type="entry name" value="DUF4420"/>
</dbReference>
<dbReference type="AlphaFoldDB" id="A0A224X935"/>
<evidence type="ECO:0000313" key="2">
    <source>
        <dbReference type="Proteomes" id="UP000218689"/>
    </source>
</evidence>
<dbReference type="OrthoDB" id="1902020at2"/>
<protein>
    <recommendedName>
        <fullName evidence="3">PD-(D/E)XK motif protein</fullName>
    </recommendedName>
</protein>
<proteinExistence type="predicted"/>
<organism evidence="1 2">
    <name type="scientific">Pseudolactococcus reticulitermitis</name>
    <dbReference type="NCBI Taxonomy" id="2025039"/>
    <lineage>
        <taxon>Bacteria</taxon>
        <taxon>Bacillati</taxon>
        <taxon>Bacillota</taxon>
        <taxon>Bacilli</taxon>
        <taxon>Lactobacillales</taxon>
        <taxon>Streptococcaceae</taxon>
        <taxon>Pseudolactococcus</taxon>
    </lineage>
</organism>
<dbReference type="RefSeq" id="WP_094783778.1">
    <property type="nucleotide sequence ID" value="NZ_BEDT01000001.1"/>
</dbReference>
<dbReference type="EMBL" id="BEDT01000001">
    <property type="protein sequence ID" value="GAX46704.1"/>
    <property type="molecule type" value="Genomic_DNA"/>
</dbReference>
<dbReference type="Pfam" id="PF14390">
    <property type="entry name" value="DUF4420"/>
    <property type="match status" value="1"/>
</dbReference>
<gene>
    <name evidence="1" type="ORF">RsY01_283</name>
</gene>
<comment type="caution">
    <text evidence="1">The sequence shown here is derived from an EMBL/GenBank/DDBJ whole genome shotgun (WGS) entry which is preliminary data.</text>
</comment>
<dbReference type="Proteomes" id="UP000218689">
    <property type="component" value="Unassembled WGS sequence"/>
</dbReference>
<accession>A0A224X935</accession>
<sequence length="301" mass="35581">MKDSFKIIPEIGAIKAFRGTDSNGAQSLVFIFKEKPKFEIKTIKIASRILERENEFRLFISLFDEDEVTQEIFDVFVKDIIDHVKLAVSEKEVLEIMSKRFQYWTELFKKTRMILNEQWIRGFWGELYFLDKILSEKIGIDDAIKSWVGPEKANQDFILEKEVFEIKTKTQSSQTVKISNDNQLSREMYLTILTVTKSSELHENSLNLFQLIKNILNKIINHESLLLFQQKLLEIGLFPYDNAEIYNVFNYEFSEVSYFRISDDFPFIDHANVPKAIPSYKYELTISEISEFELEDNRVWQ</sequence>
<evidence type="ECO:0008006" key="3">
    <source>
        <dbReference type="Google" id="ProtNLM"/>
    </source>
</evidence>
<evidence type="ECO:0000313" key="1">
    <source>
        <dbReference type="EMBL" id="GAX46704.1"/>
    </source>
</evidence>
<keyword evidence="2" id="KW-1185">Reference proteome</keyword>
<reference evidence="2" key="1">
    <citation type="submission" date="2017-08" db="EMBL/GenBank/DDBJ databases">
        <title>Draft genome sequence of Lactococcus sp. strain Rs-Y01, isolated from the gut of the lower termite Reticulitermes speratus.</title>
        <authorList>
            <person name="Ohkuma M."/>
            <person name="Yuki M."/>
        </authorList>
    </citation>
    <scope>NUCLEOTIDE SEQUENCE [LARGE SCALE GENOMIC DNA]</scope>
    <source>
        <strain evidence="2">Rs-Y01</strain>
    </source>
</reference>
<name>A0A224X935_9LACT</name>